<comment type="caution">
    <text evidence="9">The sequence shown here is derived from an EMBL/GenBank/DDBJ whole genome shotgun (WGS) entry which is preliminary data.</text>
</comment>
<dbReference type="InterPro" id="IPR029058">
    <property type="entry name" value="AB_hydrolase_fold"/>
</dbReference>
<keyword evidence="4 8" id="KW-0732">Signal</keyword>
<proteinExistence type="inferred from homology"/>
<evidence type="ECO:0000256" key="6">
    <source>
        <dbReference type="ARBA" id="ARBA00022837"/>
    </source>
</evidence>
<evidence type="ECO:0000256" key="1">
    <source>
        <dbReference type="ARBA" id="ARBA00006249"/>
    </source>
</evidence>
<dbReference type="PANTHER" id="PTHR33938:SF15">
    <property type="entry name" value="FERULOYL ESTERASE B-RELATED"/>
    <property type="match status" value="1"/>
</dbReference>
<evidence type="ECO:0000256" key="2">
    <source>
        <dbReference type="ARBA" id="ARBA00022487"/>
    </source>
</evidence>
<dbReference type="AlphaFoldDB" id="A0A844WBQ7"/>
<sequence length="557" mass="59537">MSYLKLAAWSATALLLGTGPTLAQATPPHCKDLTGTMIPAEEIGMKTTGAKVTAVEEVAASGEAAAQVPAHCLVSGAIHPVDPEAPDILFNVALPVDWNGKVLMMGGGGFNGSVPNVLGNVPAGPSDQPRPIGRGYAVFASDSGHQANEFKSQDGAFALNQEAERNFGGDALKKTRDAAVYLIKAHYGREIDQHYFAGGSTGGREALAAITRWPDDWDGAIAWYPAWNDVAALLGGQAASRALAQPGAYPDTPARQLIFDAAMAACDDLDGARDGLVSNQTLCNATFDPRTAQMNGKPVMCQPGQTAEDGCLTEAQITALEALNEGVTFNFPLASGEKQYPGYNVWGSDLGLTNRTASIQPIVTFLALGTTQPATPMERSTPYVSFLLDQWIKYSVTRDPDFDSLTLDPANPGAWGTRISELSTLLDTRVDLDGFHENGGKLLLAHGLSDVLVSTRATQQYYLRLQARMGPEVVDEFVRYYEVPGYGHAVSSDFNAAWDSLTALEQWREKDIAPQGEIVTDTVGVPGRTRPLCDYPAWPKYRGEGEMTDAAAFVCSR</sequence>
<evidence type="ECO:0000256" key="5">
    <source>
        <dbReference type="ARBA" id="ARBA00022801"/>
    </source>
</evidence>
<name>A0A844WBQ7_9RHOB</name>
<dbReference type="InterPro" id="IPR011118">
    <property type="entry name" value="Tannase/feruloyl_esterase"/>
</dbReference>
<evidence type="ECO:0000256" key="3">
    <source>
        <dbReference type="ARBA" id="ARBA00022723"/>
    </source>
</evidence>
<comment type="similarity">
    <text evidence="1">Belongs to the tannase family.</text>
</comment>
<evidence type="ECO:0000313" key="10">
    <source>
        <dbReference type="Proteomes" id="UP000443843"/>
    </source>
</evidence>
<organism evidence="9 10">
    <name type="scientific">Pseudooceanicola pacificus</name>
    <dbReference type="NCBI Taxonomy" id="2676438"/>
    <lineage>
        <taxon>Bacteria</taxon>
        <taxon>Pseudomonadati</taxon>
        <taxon>Pseudomonadota</taxon>
        <taxon>Alphaproteobacteria</taxon>
        <taxon>Rhodobacterales</taxon>
        <taxon>Paracoccaceae</taxon>
        <taxon>Pseudooceanicola</taxon>
    </lineage>
</organism>
<keyword evidence="2" id="KW-0719">Serine esterase</keyword>
<reference evidence="9 10" key="1">
    <citation type="submission" date="2019-11" db="EMBL/GenBank/DDBJ databases">
        <title>Pseudooceanicola pacifica sp. nov., isolated from deep-sea sediment of the Pacific Ocean.</title>
        <authorList>
            <person name="Lyu L."/>
        </authorList>
    </citation>
    <scope>NUCLEOTIDE SEQUENCE [LARGE SCALE GENOMIC DNA]</scope>
    <source>
        <strain evidence="9 10">216_PA32_1</strain>
    </source>
</reference>
<accession>A0A844WBQ7</accession>
<evidence type="ECO:0000256" key="8">
    <source>
        <dbReference type="SAM" id="SignalP"/>
    </source>
</evidence>
<evidence type="ECO:0000256" key="7">
    <source>
        <dbReference type="ARBA" id="ARBA00023157"/>
    </source>
</evidence>
<dbReference type="SUPFAM" id="SSF53474">
    <property type="entry name" value="alpha/beta-Hydrolases"/>
    <property type="match status" value="1"/>
</dbReference>
<feature type="signal peptide" evidence="8">
    <location>
        <begin position="1"/>
        <end position="25"/>
    </location>
</feature>
<dbReference type="Gene3D" id="3.40.50.1820">
    <property type="entry name" value="alpha/beta hydrolase"/>
    <property type="match status" value="1"/>
</dbReference>
<protein>
    <submittedName>
        <fullName evidence="9">Tannase/feruloyl esterase family alpha/beta hydrolase</fullName>
    </submittedName>
</protein>
<gene>
    <name evidence="9" type="ORF">GLS40_09750</name>
</gene>
<dbReference type="RefSeq" id="WP_160382567.1">
    <property type="nucleotide sequence ID" value="NZ_WNXQ01000004.1"/>
</dbReference>
<dbReference type="Proteomes" id="UP000443843">
    <property type="component" value="Unassembled WGS sequence"/>
</dbReference>
<keyword evidence="5 9" id="KW-0378">Hydrolase</keyword>
<dbReference type="GO" id="GO:0052689">
    <property type="term" value="F:carboxylic ester hydrolase activity"/>
    <property type="evidence" value="ECO:0007669"/>
    <property type="project" value="UniProtKB-KW"/>
</dbReference>
<evidence type="ECO:0000313" key="9">
    <source>
        <dbReference type="EMBL" id="MWB78308.1"/>
    </source>
</evidence>
<keyword evidence="6" id="KW-0106">Calcium</keyword>
<dbReference type="EMBL" id="WNXQ01000004">
    <property type="protein sequence ID" value="MWB78308.1"/>
    <property type="molecule type" value="Genomic_DNA"/>
</dbReference>
<evidence type="ECO:0000256" key="4">
    <source>
        <dbReference type="ARBA" id="ARBA00022729"/>
    </source>
</evidence>
<feature type="chain" id="PRO_5032933958" evidence="8">
    <location>
        <begin position="26"/>
        <end position="557"/>
    </location>
</feature>
<keyword evidence="3" id="KW-0479">Metal-binding</keyword>
<keyword evidence="10" id="KW-1185">Reference proteome</keyword>
<dbReference type="Pfam" id="PF07519">
    <property type="entry name" value="Tannase"/>
    <property type="match status" value="1"/>
</dbReference>
<dbReference type="GO" id="GO:0046872">
    <property type="term" value="F:metal ion binding"/>
    <property type="evidence" value="ECO:0007669"/>
    <property type="project" value="UniProtKB-KW"/>
</dbReference>
<dbReference type="PANTHER" id="PTHR33938">
    <property type="entry name" value="FERULOYL ESTERASE B-RELATED"/>
    <property type="match status" value="1"/>
</dbReference>
<keyword evidence="7" id="KW-1015">Disulfide bond</keyword>